<dbReference type="PANTHER" id="PTHR17598">
    <property type="entry name" value="DNA POLYMERASE DELTA SUBUNIT 3"/>
    <property type="match status" value="1"/>
</dbReference>
<dbReference type="RefSeq" id="XP_017995081.1">
    <property type="nucleotide sequence ID" value="XM_018141257.1"/>
</dbReference>
<feature type="compositionally biased region" description="Basic and acidic residues" evidence="5">
    <location>
        <begin position="349"/>
        <end position="367"/>
    </location>
</feature>
<evidence type="ECO:0000256" key="3">
    <source>
        <dbReference type="ARBA" id="ARBA00022705"/>
    </source>
</evidence>
<feature type="region of interest" description="Disordered" evidence="5">
    <location>
        <begin position="415"/>
        <end position="446"/>
    </location>
</feature>
<protein>
    <recommendedName>
        <fullName evidence="2">DNA polymerase delta subunit 3</fullName>
    </recommendedName>
</protein>
<feature type="compositionally biased region" description="Acidic residues" evidence="5">
    <location>
        <begin position="336"/>
        <end position="348"/>
    </location>
</feature>
<gene>
    <name evidence="6" type="ORF">AB675_1373</name>
</gene>
<name>A0A0N0NHZ1_9EURO</name>
<dbReference type="GO" id="GO:1904161">
    <property type="term" value="P:DNA synthesis involved in UV-damage excision repair"/>
    <property type="evidence" value="ECO:0007669"/>
    <property type="project" value="TreeGrafter"/>
</dbReference>
<comment type="caution">
    <text evidence="6">The sequence shown here is derived from an EMBL/GenBank/DDBJ whole genome shotgun (WGS) entry which is preliminary data.</text>
</comment>
<feature type="compositionally biased region" description="Low complexity" evidence="5">
    <location>
        <begin position="415"/>
        <end position="437"/>
    </location>
</feature>
<dbReference type="OrthoDB" id="514823at2759"/>
<dbReference type="AlphaFoldDB" id="A0A0N0NHZ1"/>
<keyword evidence="7" id="KW-1185">Reference proteome</keyword>
<dbReference type="EMBL" id="LFJN01000044">
    <property type="protein sequence ID" value="KPI35118.1"/>
    <property type="molecule type" value="Genomic_DNA"/>
</dbReference>
<dbReference type="STRING" id="1664694.A0A0N0NHZ1"/>
<proteinExistence type="predicted"/>
<sequence>MADFKMYLASELVAEQKTVSYRSLARSQKVHVNSAKCMLYEFYQEQIKRKPGSVYATYLMSGVKWKEKPTVDPNVSMRSSPPPSSSMPQSQPEEEEIKVKTITLVREEDLEDVKSTYETISSIHIYSLSPVKIPDLVTLSDITRSLYTDVFAKEDPLSHNKTYGVIQNPQVRRRKGKRTVLPSAPPPKFQSVKEEKKPAAALKETTANKPVPALKKESSLSKSQPQKKDDASSRESTPKPASLKRDASDIFKSFAKAKSKPKDTPMMDTDDGEEDEALFEAPKTSTKRSSDVKKERDDKAAKLRKMMDSDDEVEAATETEKPAEDSAADPGTETKPEDEDVAWSDSDEEKATAKKTAEEPPKEESTGPKRKRGKRKVMKKRTMKDEDGYLVTKEEEAWESFSESDTEKVKPKAFAGFQKKAPPPKKAATTAAAPGKKSIASFFGKK</sequence>
<feature type="compositionally biased region" description="Basic and acidic residues" evidence="5">
    <location>
        <begin position="226"/>
        <end position="249"/>
    </location>
</feature>
<dbReference type="Pfam" id="PF09507">
    <property type="entry name" value="CDC27"/>
    <property type="match status" value="1"/>
</dbReference>
<dbReference type="Proteomes" id="UP000038010">
    <property type="component" value="Unassembled WGS sequence"/>
</dbReference>
<feature type="compositionally biased region" description="Basic residues" evidence="5">
    <location>
        <begin position="368"/>
        <end position="381"/>
    </location>
</feature>
<dbReference type="PANTHER" id="PTHR17598:SF13">
    <property type="entry name" value="DNA POLYMERASE DELTA SUBUNIT 3"/>
    <property type="match status" value="1"/>
</dbReference>
<evidence type="ECO:0000256" key="1">
    <source>
        <dbReference type="ARBA" id="ARBA00004123"/>
    </source>
</evidence>
<dbReference type="GeneID" id="28733137"/>
<dbReference type="InterPro" id="IPR019038">
    <property type="entry name" value="POLD3"/>
</dbReference>
<evidence type="ECO:0000313" key="6">
    <source>
        <dbReference type="EMBL" id="KPI35118.1"/>
    </source>
</evidence>
<feature type="region of interest" description="Disordered" evidence="5">
    <location>
        <begin position="70"/>
        <end position="95"/>
    </location>
</feature>
<dbReference type="GO" id="GO:0006297">
    <property type="term" value="P:nucleotide-excision repair, DNA gap filling"/>
    <property type="evidence" value="ECO:0007669"/>
    <property type="project" value="TreeGrafter"/>
</dbReference>
<dbReference type="Gene3D" id="3.90.1030.20">
    <property type="entry name" value="DNA polymerase delta, p66 (Cdc27) subunit, wHTH domain"/>
    <property type="match status" value="1"/>
</dbReference>
<evidence type="ECO:0000256" key="5">
    <source>
        <dbReference type="SAM" id="MobiDB-lite"/>
    </source>
</evidence>
<evidence type="ECO:0000313" key="7">
    <source>
        <dbReference type="Proteomes" id="UP000038010"/>
    </source>
</evidence>
<dbReference type="InterPro" id="IPR041913">
    <property type="entry name" value="POLD3_sf"/>
</dbReference>
<feature type="region of interest" description="Disordered" evidence="5">
    <location>
        <begin position="170"/>
        <end position="381"/>
    </location>
</feature>
<comment type="subcellular location">
    <subcellularLocation>
        <location evidence="1">Nucleus</location>
    </subcellularLocation>
</comment>
<dbReference type="VEuPathDB" id="FungiDB:AB675_1373"/>
<feature type="compositionally biased region" description="Acidic residues" evidence="5">
    <location>
        <begin position="268"/>
        <end position="278"/>
    </location>
</feature>
<organism evidence="6 7">
    <name type="scientific">Cyphellophora attinorum</name>
    <dbReference type="NCBI Taxonomy" id="1664694"/>
    <lineage>
        <taxon>Eukaryota</taxon>
        <taxon>Fungi</taxon>
        <taxon>Dikarya</taxon>
        <taxon>Ascomycota</taxon>
        <taxon>Pezizomycotina</taxon>
        <taxon>Eurotiomycetes</taxon>
        <taxon>Chaetothyriomycetidae</taxon>
        <taxon>Chaetothyriales</taxon>
        <taxon>Cyphellophoraceae</taxon>
        <taxon>Cyphellophora</taxon>
    </lineage>
</organism>
<evidence type="ECO:0000256" key="4">
    <source>
        <dbReference type="ARBA" id="ARBA00023242"/>
    </source>
</evidence>
<dbReference type="GO" id="GO:0003887">
    <property type="term" value="F:DNA-directed DNA polymerase activity"/>
    <property type="evidence" value="ECO:0007669"/>
    <property type="project" value="TreeGrafter"/>
</dbReference>
<reference evidence="6 7" key="1">
    <citation type="submission" date="2015-06" db="EMBL/GenBank/DDBJ databases">
        <title>Draft genome of the ant-associated black yeast Phialophora attae CBS 131958.</title>
        <authorList>
            <person name="Moreno L.F."/>
            <person name="Stielow B.J."/>
            <person name="de Hoog S."/>
            <person name="Vicente V.A."/>
            <person name="Weiss V.A."/>
            <person name="de Vries M."/>
            <person name="Cruz L.M."/>
            <person name="Souza E.M."/>
        </authorList>
    </citation>
    <scope>NUCLEOTIDE SEQUENCE [LARGE SCALE GENOMIC DNA]</scope>
    <source>
        <strain evidence="6 7">CBS 131958</strain>
    </source>
</reference>
<accession>A0A0N0NHZ1</accession>
<dbReference type="GO" id="GO:0006271">
    <property type="term" value="P:DNA strand elongation involved in DNA replication"/>
    <property type="evidence" value="ECO:0007669"/>
    <property type="project" value="TreeGrafter"/>
</dbReference>
<keyword evidence="4" id="KW-0539">Nucleus</keyword>
<feature type="compositionally biased region" description="Basic and acidic residues" evidence="5">
    <location>
        <begin position="288"/>
        <end position="308"/>
    </location>
</feature>
<keyword evidence="3" id="KW-0235">DNA replication</keyword>
<evidence type="ECO:0000256" key="2">
    <source>
        <dbReference type="ARBA" id="ARBA00017589"/>
    </source>
</evidence>
<dbReference type="GO" id="GO:0043625">
    <property type="term" value="C:delta DNA polymerase complex"/>
    <property type="evidence" value="ECO:0007669"/>
    <property type="project" value="InterPro"/>
</dbReference>